<dbReference type="PANTHER" id="PTHR42837:SF2">
    <property type="entry name" value="MEMBRANE METALLOPROTEASE ARASP2, CHLOROPLASTIC-RELATED"/>
    <property type="match status" value="1"/>
</dbReference>
<evidence type="ECO:0000256" key="2">
    <source>
        <dbReference type="ARBA" id="ARBA00004141"/>
    </source>
</evidence>
<evidence type="ECO:0000259" key="12">
    <source>
        <dbReference type="PROSITE" id="PS50106"/>
    </source>
</evidence>
<dbReference type="Pfam" id="PF02163">
    <property type="entry name" value="Peptidase_M50"/>
    <property type="match status" value="1"/>
</dbReference>
<dbReference type="CDD" id="cd06163">
    <property type="entry name" value="S2P-M50_PDZ_RseP-like"/>
    <property type="match status" value="1"/>
</dbReference>
<feature type="domain" description="PDZ" evidence="12">
    <location>
        <begin position="191"/>
        <end position="274"/>
    </location>
</feature>
<dbReference type="Gene3D" id="2.30.42.10">
    <property type="match status" value="2"/>
</dbReference>
<evidence type="ECO:0000256" key="1">
    <source>
        <dbReference type="ARBA" id="ARBA00001947"/>
    </source>
</evidence>
<evidence type="ECO:0000313" key="14">
    <source>
        <dbReference type="Proteomes" id="UP001165395"/>
    </source>
</evidence>
<dbReference type="InterPro" id="IPR004387">
    <property type="entry name" value="Pept_M50_Zn"/>
</dbReference>
<dbReference type="SMART" id="SM00228">
    <property type="entry name" value="PDZ"/>
    <property type="match status" value="2"/>
</dbReference>
<evidence type="ECO:0000256" key="6">
    <source>
        <dbReference type="ARBA" id="ARBA00022801"/>
    </source>
</evidence>
<dbReference type="Proteomes" id="UP001165395">
    <property type="component" value="Unassembled WGS sequence"/>
</dbReference>
<comment type="subcellular location">
    <subcellularLocation>
        <location evidence="2">Membrane</location>
        <topology evidence="2">Multi-pass membrane protein</topology>
    </subcellularLocation>
</comment>
<dbReference type="EMBL" id="JAJBZT010000004">
    <property type="protein sequence ID" value="MCB6183599.1"/>
    <property type="molecule type" value="Genomic_DNA"/>
</dbReference>
<evidence type="ECO:0000256" key="10">
    <source>
        <dbReference type="ARBA" id="ARBA00023136"/>
    </source>
</evidence>
<gene>
    <name evidence="13" type="primary">rseP</name>
    <name evidence="13" type="ORF">LIN78_08565</name>
</gene>
<sequence length="450" mass="48865">MTTVLAFIFTLSILIAVHEFGHFWIAKRNGIKVLRFAIGFGKPLWRKEIGADKTEFALCMLPLGGYVKMLDEREAPVSAHEVHRAFNRQSVWVRMKVVLAGPAANFLLAIVLYSFVMMSGVNDLSAKLGDVPLGTIASEAGFKSGDQIQKVENEEINGWESFRSAILDHTVAGQDINIEVVDASGIKVNRVLKLSGASAGTLDDRFFERMGFSPLNFFRTIDVLLPGGVAEKAGLKVGDEIVAINHATIASGSDLINQVRNSPGRTLLFTVKNQNTEREITVIPASVGKEGSQVGRLGVSPTLNTDSLRAKQMIVKYGPVDAVLQSLDKTWRLSKLSIVMMWKMLTGTASLDNLGGTLTIAKVAGEAASYGIIPFVEFLCFVSIGLGVLNLLPVPVLDGGHFMYYVAEVVKGSPVSIRTQEIGQYIGGALLLTLMTFALYNDIQRLFLNA</sequence>
<keyword evidence="7 11" id="KW-0862">Zinc</keyword>
<keyword evidence="8 11" id="KW-1133">Transmembrane helix</keyword>
<keyword evidence="9 11" id="KW-0482">Metalloprotease</keyword>
<feature type="transmembrane region" description="Helical" evidence="11">
    <location>
        <begin position="6"/>
        <end position="25"/>
    </location>
</feature>
<keyword evidence="11" id="KW-0479">Metal-binding</keyword>
<dbReference type="InterPro" id="IPR036034">
    <property type="entry name" value="PDZ_sf"/>
</dbReference>
<keyword evidence="14" id="KW-1185">Reference proteome</keyword>
<comment type="cofactor">
    <cofactor evidence="1 11">
        <name>Zn(2+)</name>
        <dbReference type="ChEBI" id="CHEBI:29105"/>
    </cofactor>
</comment>
<evidence type="ECO:0000256" key="3">
    <source>
        <dbReference type="ARBA" id="ARBA00007931"/>
    </source>
</evidence>
<evidence type="ECO:0000256" key="8">
    <source>
        <dbReference type="ARBA" id="ARBA00022989"/>
    </source>
</evidence>
<dbReference type="InterPro" id="IPR001478">
    <property type="entry name" value="PDZ"/>
</dbReference>
<dbReference type="PANTHER" id="PTHR42837">
    <property type="entry name" value="REGULATOR OF SIGMA-E PROTEASE RSEP"/>
    <property type="match status" value="1"/>
</dbReference>
<dbReference type="InterPro" id="IPR008915">
    <property type="entry name" value="Peptidase_M50"/>
</dbReference>
<evidence type="ECO:0000256" key="4">
    <source>
        <dbReference type="ARBA" id="ARBA00022670"/>
    </source>
</evidence>
<name>A0ABS8D5W8_9NEIS</name>
<comment type="caution">
    <text evidence="13">The sequence shown here is derived from an EMBL/GenBank/DDBJ whole genome shotgun (WGS) entry which is preliminary data.</text>
</comment>
<keyword evidence="4" id="KW-0645">Protease</keyword>
<organism evidence="13 14">
    <name type="scientific">Leeia speluncae</name>
    <dbReference type="NCBI Taxonomy" id="2884804"/>
    <lineage>
        <taxon>Bacteria</taxon>
        <taxon>Pseudomonadati</taxon>
        <taxon>Pseudomonadota</taxon>
        <taxon>Betaproteobacteria</taxon>
        <taxon>Neisseriales</taxon>
        <taxon>Leeiaceae</taxon>
        <taxon>Leeia</taxon>
    </lineage>
</organism>
<keyword evidence="5 11" id="KW-0812">Transmembrane</keyword>
<dbReference type="CDD" id="cd23081">
    <property type="entry name" value="cpPDZ_EcRseP-like"/>
    <property type="match status" value="1"/>
</dbReference>
<comment type="similarity">
    <text evidence="3 11">Belongs to the peptidase M50B family.</text>
</comment>
<proteinExistence type="inferred from homology"/>
<evidence type="ECO:0000256" key="5">
    <source>
        <dbReference type="ARBA" id="ARBA00022692"/>
    </source>
</evidence>
<reference evidence="13" key="1">
    <citation type="submission" date="2021-10" db="EMBL/GenBank/DDBJ databases">
        <title>The complete genome sequence of Leeia sp. TBRC 13508.</title>
        <authorList>
            <person name="Charoenyingcharoen P."/>
            <person name="Yukphan P."/>
        </authorList>
    </citation>
    <scope>NUCLEOTIDE SEQUENCE</scope>
    <source>
        <strain evidence="13">TBRC 13508</strain>
    </source>
</reference>
<dbReference type="RefSeq" id="WP_227180380.1">
    <property type="nucleotide sequence ID" value="NZ_JAJBZT010000004.1"/>
</dbReference>
<evidence type="ECO:0000256" key="7">
    <source>
        <dbReference type="ARBA" id="ARBA00022833"/>
    </source>
</evidence>
<dbReference type="Pfam" id="PF17820">
    <property type="entry name" value="PDZ_6"/>
    <property type="match status" value="1"/>
</dbReference>
<protein>
    <recommendedName>
        <fullName evidence="11">Zinc metalloprotease</fullName>
        <ecNumber evidence="11">3.4.24.-</ecNumber>
    </recommendedName>
</protein>
<feature type="transmembrane region" description="Helical" evidence="11">
    <location>
        <begin position="97"/>
        <end position="118"/>
    </location>
</feature>
<dbReference type="InterPro" id="IPR041489">
    <property type="entry name" value="PDZ_6"/>
</dbReference>
<dbReference type="SUPFAM" id="SSF50156">
    <property type="entry name" value="PDZ domain-like"/>
    <property type="match status" value="2"/>
</dbReference>
<dbReference type="PROSITE" id="PS50106">
    <property type="entry name" value="PDZ"/>
    <property type="match status" value="1"/>
</dbReference>
<dbReference type="NCBIfam" id="TIGR00054">
    <property type="entry name" value="RIP metalloprotease RseP"/>
    <property type="match status" value="1"/>
</dbReference>
<evidence type="ECO:0000256" key="11">
    <source>
        <dbReference type="RuleBase" id="RU362031"/>
    </source>
</evidence>
<keyword evidence="6 11" id="KW-0378">Hydrolase</keyword>
<evidence type="ECO:0000313" key="13">
    <source>
        <dbReference type="EMBL" id="MCB6183599.1"/>
    </source>
</evidence>
<dbReference type="GO" id="GO:0008237">
    <property type="term" value="F:metallopeptidase activity"/>
    <property type="evidence" value="ECO:0007669"/>
    <property type="project" value="UniProtKB-KW"/>
</dbReference>
<keyword evidence="10 11" id="KW-0472">Membrane</keyword>
<evidence type="ECO:0000256" key="9">
    <source>
        <dbReference type="ARBA" id="ARBA00023049"/>
    </source>
</evidence>
<dbReference type="EC" id="3.4.24.-" evidence="11"/>
<accession>A0ABS8D5W8</accession>